<proteinExistence type="predicted"/>
<reference evidence="3 4" key="1">
    <citation type="submission" date="2023-01" db="EMBL/GenBank/DDBJ databases">
        <title>Analysis of 21 Apiospora genomes using comparative genomics revels a genus with tremendous synthesis potential of carbohydrate active enzymes and secondary metabolites.</title>
        <authorList>
            <person name="Sorensen T."/>
        </authorList>
    </citation>
    <scope>NUCLEOTIDE SEQUENCE [LARGE SCALE GENOMIC DNA]</scope>
    <source>
        <strain evidence="3 4">CBS 117206</strain>
    </source>
</reference>
<dbReference type="EMBL" id="JAQQWP010000002">
    <property type="protein sequence ID" value="KAK8130675.1"/>
    <property type="molecule type" value="Genomic_DNA"/>
</dbReference>
<dbReference type="Proteomes" id="UP001392437">
    <property type="component" value="Unassembled WGS sequence"/>
</dbReference>
<keyword evidence="2" id="KW-0732">Signal</keyword>
<evidence type="ECO:0000256" key="1">
    <source>
        <dbReference type="SAM" id="MobiDB-lite"/>
    </source>
</evidence>
<protein>
    <submittedName>
        <fullName evidence="3">Uncharacterized protein</fullName>
    </submittedName>
</protein>
<name>A0AAW0RA39_9PEZI</name>
<gene>
    <name evidence="3" type="ORF">PG999_003055</name>
</gene>
<evidence type="ECO:0000256" key="2">
    <source>
        <dbReference type="SAM" id="SignalP"/>
    </source>
</evidence>
<sequence length="176" mass="18578">MRFSTFATSVALLFGSAALAAPTASPAALMERAEPLNTEAAVDFSEESALDFADDLEARAAVIDTDAAILEARKPKWEKVSVSNKAGTKGNKGGKITQKEWGHVEDLAQKALYQADCTSGDVTYKWHQDGSQDPEEHFTIHPTGGSGASKGEIHVHKNGSWTQGKGGAANHGNGQV</sequence>
<feature type="region of interest" description="Disordered" evidence="1">
    <location>
        <begin position="127"/>
        <end position="176"/>
    </location>
</feature>
<feature type="compositionally biased region" description="Gly residues" evidence="1">
    <location>
        <begin position="164"/>
        <end position="176"/>
    </location>
</feature>
<feature type="compositionally biased region" description="Basic and acidic residues" evidence="1">
    <location>
        <begin position="127"/>
        <end position="139"/>
    </location>
</feature>
<accession>A0AAW0RA39</accession>
<feature type="signal peptide" evidence="2">
    <location>
        <begin position="1"/>
        <end position="20"/>
    </location>
</feature>
<evidence type="ECO:0000313" key="3">
    <source>
        <dbReference type="EMBL" id="KAK8130675.1"/>
    </source>
</evidence>
<organism evidence="3 4">
    <name type="scientific">Apiospora kogelbergensis</name>
    <dbReference type="NCBI Taxonomy" id="1337665"/>
    <lineage>
        <taxon>Eukaryota</taxon>
        <taxon>Fungi</taxon>
        <taxon>Dikarya</taxon>
        <taxon>Ascomycota</taxon>
        <taxon>Pezizomycotina</taxon>
        <taxon>Sordariomycetes</taxon>
        <taxon>Xylariomycetidae</taxon>
        <taxon>Amphisphaeriales</taxon>
        <taxon>Apiosporaceae</taxon>
        <taxon>Apiospora</taxon>
    </lineage>
</organism>
<evidence type="ECO:0000313" key="4">
    <source>
        <dbReference type="Proteomes" id="UP001392437"/>
    </source>
</evidence>
<feature type="chain" id="PRO_5043676553" evidence="2">
    <location>
        <begin position="21"/>
        <end position="176"/>
    </location>
</feature>
<dbReference type="AlphaFoldDB" id="A0AAW0RA39"/>
<comment type="caution">
    <text evidence="3">The sequence shown here is derived from an EMBL/GenBank/DDBJ whole genome shotgun (WGS) entry which is preliminary data.</text>
</comment>
<keyword evidence="4" id="KW-1185">Reference proteome</keyword>